<dbReference type="Gene3D" id="1.10.287.130">
    <property type="match status" value="1"/>
</dbReference>
<dbReference type="CDD" id="cd00130">
    <property type="entry name" value="PAS"/>
    <property type="match status" value="1"/>
</dbReference>
<dbReference type="InterPro" id="IPR003594">
    <property type="entry name" value="HATPase_dom"/>
</dbReference>
<gene>
    <name evidence="10" type="ORF">METZ01_LOCUS8222</name>
</gene>
<dbReference type="InterPro" id="IPR000014">
    <property type="entry name" value="PAS"/>
</dbReference>
<dbReference type="GO" id="GO:0016020">
    <property type="term" value="C:membrane"/>
    <property type="evidence" value="ECO:0007669"/>
    <property type="project" value="InterPro"/>
</dbReference>
<proteinExistence type="predicted"/>
<dbReference type="PANTHER" id="PTHR43065:SF42">
    <property type="entry name" value="TWO-COMPONENT SENSOR PPRA"/>
    <property type="match status" value="1"/>
</dbReference>
<dbReference type="PIRSF" id="PIRSF037532">
    <property type="entry name" value="STHK_NtrY"/>
    <property type="match status" value="1"/>
</dbReference>
<dbReference type="Pfam" id="PF00512">
    <property type="entry name" value="HisKA"/>
    <property type="match status" value="1"/>
</dbReference>
<dbReference type="EC" id="2.7.13.3" evidence="2"/>
<dbReference type="PROSITE" id="PS50109">
    <property type="entry name" value="HIS_KIN"/>
    <property type="match status" value="1"/>
</dbReference>
<dbReference type="PANTHER" id="PTHR43065">
    <property type="entry name" value="SENSOR HISTIDINE KINASE"/>
    <property type="match status" value="1"/>
</dbReference>
<keyword evidence="4" id="KW-0808">Transferase</keyword>
<dbReference type="SMART" id="SM00091">
    <property type="entry name" value="PAS"/>
    <property type="match status" value="1"/>
</dbReference>
<organism evidence="10">
    <name type="scientific">marine metagenome</name>
    <dbReference type="NCBI Taxonomy" id="408172"/>
    <lineage>
        <taxon>unclassified sequences</taxon>
        <taxon>metagenomes</taxon>
        <taxon>ecological metagenomes</taxon>
    </lineage>
</organism>
<dbReference type="SUPFAM" id="SSF47384">
    <property type="entry name" value="Homodimeric domain of signal transducing histidine kinase"/>
    <property type="match status" value="1"/>
</dbReference>
<dbReference type="PROSITE" id="PS50885">
    <property type="entry name" value="HAMP"/>
    <property type="match status" value="1"/>
</dbReference>
<dbReference type="Gene3D" id="3.30.450.20">
    <property type="entry name" value="PAS domain"/>
    <property type="match status" value="1"/>
</dbReference>
<evidence type="ECO:0000259" key="8">
    <source>
        <dbReference type="PROSITE" id="PS50112"/>
    </source>
</evidence>
<reference evidence="10" key="1">
    <citation type="submission" date="2018-05" db="EMBL/GenBank/DDBJ databases">
        <authorList>
            <person name="Lanie J.A."/>
            <person name="Ng W.-L."/>
            <person name="Kazmierczak K.M."/>
            <person name="Andrzejewski T.M."/>
            <person name="Davidsen T.M."/>
            <person name="Wayne K.J."/>
            <person name="Tettelin H."/>
            <person name="Glass J.I."/>
            <person name="Rusch D."/>
            <person name="Podicherti R."/>
            <person name="Tsui H.-C.T."/>
            <person name="Winkler M.E."/>
        </authorList>
    </citation>
    <scope>NUCLEOTIDE SEQUENCE</scope>
</reference>
<keyword evidence="6" id="KW-0472">Membrane</keyword>
<accession>A0A381NNI6</accession>
<keyword evidence="6" id="KW-0812">Transmembrane</keyword>
<dbReference type="InterPro" id="IPR003661">
    <property type="entry name" value="HisK_dim/P_dom"/>
</dbReference>
<dbReference type="CDD" id="cd06225">
    <property type="entry name" value="HAMP"/>
    <property type="match status" value="1"/>
</dbReference>
<dbReference type="PROSITE" id="PS50112">
    <property type="entry name" value="PAS"/>
    <property type="match status" value="1"/>
</dbReference>
<dbReference type="SMART" id="SM00388">
    <property type="entry name" value="HisKA"/>
    <property type="match status" value="1"/>
</dbReference>
<dbReference type="GO" id="GO:0000155">
    <property type="term" value="F:phosphorelay sensor kinase activity"/>
    <property type="evidence" value="ECO:0007669"/>
    <property type="project" value="InterPro"/>
</dbReference>
<evidence type="ECO:0000256" key="6">
    <source>
        <dbReference type="SAM" id="Phobius"/>
    </source>
</evidence>
<name>A0A381NNI6_9ZZZZ</name>
<keyword evidence="6" id="KW-1133">Transmembrane helix</keyword>
<keyword evidence="5" id="KW-0418">Kinase</keyword>
<dbReference type="InterPro" id="IPR017232">
    <property type="entry name" value="NtrY"/>
</dbReference>
<evidence type="ECO:0000313" key="10">
    <source>
        <dbReference type="EMBL" id="SUZ55368.1"/>
    </source>
</evidence>
<dbReference type="Gene3D" id="6.10.340.10">
    <property type="match status" value="1"/>
</dbReference>
<dbReference type="InterPro" id="IPR035965">
    <property type="entry name" value="PAS-like_dom_sf"/>
</dbReference>
<evidence type="ECO:0000256" key="4">
    <source>
        <dbReference type="ARBA" id="ARBA00022679"/>
    </source>
</evidence>
<dbReference type="Gene3D" id="3.30.565.10">
    <property type="entry name" value="Histidine kinase-like ATPase, C-terminal domain"/>
    <property type="match status" value="1"/>
</dbReference>
<keyword evidence="3" id="KW-0597">Phosphoprotein</keyword>
<dbReference type="PRINTS" id="PR00344">
    <property type="entry name" value="BCTRLSENSOR"/>
</dbReference>
<dbReference type="InterPro" id="IPR003660">
    <property type="entry name" value="HAMP_dom"/>
</dbReference>
<evidence type="ECO:0000256" key="1">
    <source>
        <dbReference type="ARBA" id="ARBA00000085"/>
    </source>
</evidence>
<dbReference type="InterPro" id="IPR005467">
    <property type="entry name" value="His_kinase_dom"/>
</dbReference>
<evidence type="ECO:0000256" key="2">
    <source>
        <dbReference type="ARBA" id="ARBA00012438"/>
    </source>
</evidence>
<evidence type="ECO:0000259" key="7">
    <source>
        <dbReference type="PROSITE" id="PS50109"/>
    </source>
</evidence>
<comment type="catalytic activity">
    <reaction evidence="1">
        <text>ATP + protein L-histidine = ADP + protein N-phospho-L-histidine.</text>
        <dbReference type="EC" id="2.7.13.3"/>
    </reaction>
</comment>
<sequence length="742" mass="84985">MPSRLQELLKNYKKLIATDPNIRNRLLAVVVLLFLLIVLVMFSMKQGFSFLEQSGSQLMVFVAINVNIVLLAIVFYLIARNLLKLSYERRRHVLGVNLKTKLITSFIVLSLPAMGFHLFASFFIATNLESWFKGQQESMIHSAQNVSEAYHNNLRKTMELQNLIWESHLKKHKGEFSTLNPPKKIEADVTLYSEDQELQFQWLQNEISQVYWTKPSLNDWYQIKSQDQTWFAEETVDRFIYRHIRLVSIENKKLFLEVFYPATPHASGAINEIIAQDQNAQFLAESEDLVRGYYLIIFLLMTLFIIFVATWLAFYLARGFVQPIEDLALATQRVSEGELGYQVALRGTLDKDFALLMQSFNSMSRDLLEHQIALNKTTNNLQKSHQTLESQIRFVELVLENITTGVMSLDMDGHIEILNRSAKQMLQLKPGSGVSKHYRNVLEKESLEMLEEMVELIETKKERSISRNLIVHKKDGPIQVSATLLLLQNSEGISAGMVCVYNNITEIQRLQRARAWREVARRIAHEIKNPLTPIQLSAERIHRKYAGEVSDNSALQQSTQTIINEVQHLKRMVSEFSNFAKIPESNPQLSDINQIIKETLQLYHDNMPARISLTTELSEILPQLPLDSEQIRRVVINLVDNAISSIEKKGTLSRIFRQGEIIIRTRHVPDLNIVCLDVEDNGTGISPEISDQLFEPYTTTKQHGTGLGLTIVSQTISDHNGFTRFRNLDSGGVCFTIELPVT</sequence>
<evidence type="ECO:0000259" key="9">
    <source>
        <dbReference type="PROSITE" id="PS50885"/>
    </source>
</evidence>
<dbReference type="CDD" id="cd00082">
    <property type="entry name" value="HisKA"/>
    <property type="match status" value="1"/>
</dbReference>
<dbReference type="Pfam" id="PF00672">
    <property type="entry name" value="HAMP"/>
    <property type="match status" value="1"/>
</dbReference>
<evidence type="ECO:0000256" key="5">
    <source>
        <dbReference type="ARBA" id="ARBA00022777"/>
    </source>
</evidence>
<dbReference type="SMART" id="SM00304">
    <property type="entry name" value="HAMP"/>
    <property type="match status" value="1"/>
</dbReference>
<feature type="domain" description="Histidine kinase" evidence="7">
    <location>
        <begin position="522"/>
        <end position="742"/>
    </location>
</feature>
<feature type="domain" description="HAMP" evidence="9">
    <location>
        <begin position="318"/>
        <end position="372"/>
    </location>
</feature>
<dbReference type="InterPro" id="IPR036890">
    <property type="entry name" value="HATPase_C_sf"/>
</dbReference>
<dbReference type="Pfam" id="PF02518">
    <property type="entry name" value="HATPase_c"/>
    <property type="match status" value="1"/>
</dbReference>
<dbReference type="InterPro" id="IPR004358">
    <property type="entry name" value="Sig_transdc_His_kin-like_C"/>
</dbReference>
<dbReference type="InterPro" id="IPR036097">
    <property type="entry name" value="HisK_dim/P_sf"/>
</dbReference>
<dbReference type="SUPFAM" id="SSF55874">
    <property type="entry name" value="ATPase domain of HSP90 chaperone/DNA topoisomerase II/histidine kinase"/>
    <property type="match status" value="1"/>
</dbReference>
<dbReference type="SUPFAM" id="SSF55785">
    <property type="entry name" value="PYP-like sensor domain (PAS domain)"/>
    <property type="match status" value="1"/>
</dbReference>
<dbReference type="Pfam" id="PF13426">
    <property type="entry name" value="PAS_9"/>
    <property type="match status" value="1"/>
</dbReference>
<dbReference type="SMART" id="SM00387">
    <property type="entry name" value="HATPase_c"/>
    <property type="match status" value="1"/>
</dbReference>
<protein>
    <recommendedName>
        <fullName evidence="2">histidine kinase</fullName>
        <ecNumber evidence="2">2.7.13.3</ecNumber>
    </recommendedName>
</protein>
<dbReference type="NCBIfam" id="TIGR00229">
    <property type="entry name" value="sensory_box"/>
    <property type="match status" value="1"/>
</dbReference>
<feature type="domain" description="PAS" evidence="8">
    <location>
        <begin position="391"/>
        <end position="461"/>
    </location>
</feature>
<dbReference type="AlphaFoldDB" id="A0A381NNI6"/>
<evidence type="ECO:0000256" key="3">
    <source>
        <dbReference type="ARBA" id="ARBA00022553"/>
    </source>
</evidence>
<feature type="transmembrane region" description="Helical" evidence="6">
    <location>
        <begin position="56"/>
        <end position="79"/>
    </location>
</feature>
<dbReference type="EMBL" id="UINC01000443">
    <property type="protein sequence ID" value="SUZ55368.1"/>
    <property type="molecule type" value="Genomic_DNA"/>
</dbReference>
<feature type="transmembrane region" description="Helical" evidence="6">
    <location>
        <begin position="293"/>
        <end position="317"/>
    </location>
</feature>
<feature type="transmembrane region" description="Helical" evidence="6">
    <location>
        <begin position="26"/>
        <end position="44"/>
    </location>
</feature>